<name>A0A498DC59_9BACI</name>
<protein>
    <submittedName>
        <fullName evidence="1">Uncharacterized protein</fullName>
    </submittedName>
</protein>
<evidence type="ECO:0000313" key="2">
    <source>
        <dbReference type="Proteomes" id="UP000270219"/>
    </source>
</evidence>
<dbReference type="EMBL" id="RCHR01000004">
    <property type="protein sequence ID" value="RLL43711.1"/>
    <property type="molecule type" value="Genomic_DNA"/>
</dbReference>
<organism evidence="1 2">
    <name type="scientific">Oceanobacillus piezotolerans</name>
    <dbReference type="NCBI Taxonomy" id="2448030"/>
    <lineage>
        <taxon>Bacteria</taxon>
        <taxon>Bacillati</taxon>
        <taxon>Bacillota</taxon>
        <taxon>Bacilli</taxon>
        <taxon>Bacillales</taxon>
        <taxon>Bacillaceae</taxon>
        <taxon>Oceanobacillus</taxon>
    </lineage>
</organism>
<dbReference type="Proteomes" id="UP000270219">
    <property type="component" value="Unassembled WGS sequence"/>
</dbReference>
<dbReference type="RefSeq" id="WP_121523429.1">
    <property type="nucleotide sequence ID" value="NZ_RCHR01000004.1"/>
</dbReference>
<accession>A0A498DC59</accession>
<proteinExistence type="predicted"/>
<keyword evidence="2" id="KW-1185">Reference proteome</keyword>
<reference evidence="1 2" key="1">
    <citation type="submission" date="2018-10" db="EMBL/GenBank/DDBJ databases">
        <title>Oceanobacillus sp. YLB-02 draft genome.</title>
        <authorList>
            <person name="Yu L."/>
        </authorList>
    </citation>
    <scope>NUCLEOTIDE SEQUENCE [LARGE SCALE GENOMIC DNA]</scope>
    <source>
        <strain evidence="1 2">YLB-02</strain>
    </source>
</reference>
<dbReference type="AlphaFoldDB" id="A0A498DC59"/>
<comment type="caution">
    <text evidence="1">The sequence shown here is derived from an EMBL/GenBank/DDBJ whole genome shotgun (WGS) entry which is preliminary data.</text>
</comment>
<gene>
    <name evidence="1" type="ORF">D8M04_12365</name>
</gene>
<sequence>MSRVLYFPNALHEELFDILDDVVDFAIHRYSSVILTEAEKQMERMDICRELERTVFRQLFYWYIFCSQNGDSQPTIYQQYFQYKRAELEKKREKVKEILIGWERVKHSFYLVSKADSRSGKVFVTYDVLKKDVHVSIIPIHNHHFPKEGEMIAGLFLPIGENTNIALQELIYFPEYIAASLITQLDTLHTKSIPYPKLLKNAFQTVKQMR</sequence>
<evidence type="ECO:0000313" key="1">
    <source>
        <dbReference type="EMBL" id="RLL43711.1"/>
    </source>
</evidence>
<dbReference type="OrthoDB" id="6399948at2"/>